<dbReference type="AlphaFoldDB" id="A0A6C0LEU2"/>
<evidence type="ECO:0000256" key="1">
    <source>
        <dbReference type="SAM" id="MobiDB-lite"/>
    </source>
</evidence>
<organism evidence="2">
    <name type="scientific">viral metagenome</name>
    <dbReference type="NCBI Taxonomy" id="1070528"/>
    <lineage>
        <taxon>unclassified sequences</taxon>
        <taxon>metagenomes</taxon>
        <taxon>organismal metagenomes</taxon>
    </lineage>
</organism>
<protein>
    <recommendedName>
        <fullName evidence="3">HMG box domain-containing protein</fullName>
    </recommendedName>
</protein>
<feature type="region of interest" description="Disordered" evidence="1">
    <location>
        <begin position="69"/>
        <end position="107"/>
    </location>
</feature>
<reference evidence="2" key="1">
    <citation type="journal article" date="2020" name="Nature">
        <title>Giant virus diversity and host interactions through global metagenomics.</title>
        <authorList>
            <person name="Schulz F."/>
            <person name="Roux S."/>
            <person name="Paez-Espino D."/>
            <person name="Jungbluth S."/>
            <person name="Walsh D.A."/>
            <person name="Denef V.J."/>
            <person name="McMahon K.D."/>
            <person name="Konstantinidis K.T."/>
            <person name="Eloe-Fadrosh E.A."/>
            <person name="Kyrpides N.C."/>
            <person name="Woyke T."/>
        </authorList>
    </citation>
    <scope>NUCLEOTIDE SEQUENCE</scope>
    <source>
        <strain evidence="2">GVMAG-M-3300027804-48</strain>
    </source>
</reference>
<dbReference type="CDD" id="cd00084">
    <property type="entry name" value="HMG-box_SF"/>
    <property type="match status" value="1"/>
</dbReference>
<dbReference type="SUPFAM" id="SSF47095">
    <property type="entry name" value="HMG-box"/>
    <property type="match status" value="1"/>
</dbReference>
<sequence>MTNTQQIINNFSSSVDLTKSYTLAELTTLLKSAYKSSGNKKSADGAEKVKKAPSAYNIFIKEQMELLKNDGASPKDRMRQATANWNKRKAETKEPVVEQEPGTESDE</sequence>
<name>A0A6C0LEU2_9ZZZZ</name>
<accession>A0A6C0LEU2</accession>
<evidence type="ECO:0008006" key="3">
    <source>
        <dbReference type="Google" id="ProtNLM"/>
    </source>
</evidence>
<evidence type="ECO:0000313" key="2">
    <source>
        <dbReference type="EMBL" id="QHU29459.1"/>
    </source>
</evidence>
<dbReference type="Gene3D" id="1.10.30.10">
    <property type="entry name" value="High mobility group box domain"/>
    <property type="match status" value="1"/>
</dbReference>
<dbReference type="EMBL" id="MN740489">
    <property type="protein sequence ID" value="QHU29459.1"/>
    <property type="molecule type" value="Genomic_DNA"/>
</dbReference>
<dbReference type="InterPro" id="IPR036910">
    <property type="entry name" value="HMG_box_dom_sf"/>
</dbReference>
<feature type="compositionally biased region" description="Basic and acidic residues" evidence="1">
    <location>
        <begin position="69"/>
        <end position="79"/>
    </location>
</feature>
<proteinExistence type="predicted"/>